<dbReference type="Pfam" id="PF05659">
    <property type="entry name" value="RPW8"/>
    <property type="match status" value="1"/>
</dbReference>
<sequence length="760" mass="87005">MEAVTLIGGAALGTAFTALYEVVKESKEYKPMLKRLKGRLTFLDPMIAEVRRTNTMLQGVEDIMKEMDAGRQLIQECSRAHWLTGTYTRYGYASKLRSLNRALKDLMQILIAYGVLQLTENNNVLTRICQSPLPEPPQFTVGLDKPLGELKKLIGMDGESMVVITAPGGCGKTTLATKFCHDQEVKDKYKNIFFVTVSENPNWDRIVEQLFQRKGWDYKLLKNERNTDSWLEYFLRADQQPSLLVLDEVWLGWESRKLLDKFDRFKNSNCKILVTSRFHFPKFRSYYLKSLNDEDAKELFHHSALLGERTCAIPESLSKKVLEFCKGLPFAITVVGESLARQEREIWERVTKGSILKLEMVVHNRLESSLKALESENPLLKECFLDLALFFEDRLISAAALIDLWSELYDDLNEDSSCIANLTDLKNRTLANLVFPRDEYTYGYYSEHFVTQHEMLRELALYHTSLVRIRERKRLIMNICGDNFPRWKEELMCQPQPLEAHLLSITTDQAFSTEWCNIQPPRAEVLVLNCQTKCCALPRPVQTEDYTLPKFGGKIDNLKVLIVTYNGYLPATLSNPLLLGSMSNLKRMRLERISIIIQNGLALKSLCKMSFFMCNISQTFRGSSIQFSDAFPNLVELNIDYCNDLVELPASLCDHIVLKKLGITNCHMLSTLPEEIGNSINLEELRLLACTKLSELPNSITMLTKLKLLDISCCRSITKLPDCIGKLGSLRNLIMRHCSNLLTLPTTILDLNHLEELQWP</sequence>
<organism evidence="5 6">
    <name type="scientific">Rosa chinensis</name>
    <name type="common">China rose</name>
    <dbReference type="NCBI Taxonomy" id="74649"/>
    <lineage>
        <taxon>Eukaryota</taxon>
        <taxon>Viridiplantae</taxon>
        <taxon>Streptophyta</taxon>
        <taxon>Embryophyta</taxon>
        <taxon>Tracheophyta</taxon>
        <taxon>Spermatophyta</taxon>
        <taxon>Magnoliopsida</taxon>
        <taxon>eudicotyledons</taxon>
        <taxon>Gunneridae</taxon>
        <taxon>Pentapetalae</taxon>
        <taxon>rosids</taxon>
        <taxon>fabids</taxon>
        <taxon>Rosales</taxon>
        <taxon>Rosaceae</taxon>
        <taxon>Rosoideae</taxon>
        <taxon>Rosoideae incertae sedis</taxon>
        <taxon>Rosa</taxon>
    </lineage>
</organism>
<dbReference type="Pfam" id="PF23598">
    <property type="entry name" value="LRR_14"/>
    <property type="match status" value="1"/>
</dbReference>
<dbReference type="Gene3D" id="1.10.10.10">
    <property type="entry name" value="Winged helix-like DNA-binding domain superfamily/Winged helix DNA-binding domain"/>
    <property type="match status" value="1"/>
</dbReference>
<comment type="caution">
    <text evidence="5">The sequence shown here is derived from an EMBL/GenBank/DDBJ whole genome shotgun (WGS) entry which is preliminary data.</text>
</comment>
<dbReference type="InterPro" id="IPR027417">
    <property type="entry name" value="P-loop_NTPase"/>
</dbReference>
<dbReference type="InterPro" id="IPR042197">
    <property type="entry name" value="Apaf_helical"/>
</dbReference>
<dbReference type="SUPFAM" id="SSF52047">
    <property type="entry name" value="RNI-like"/>
    <property type="match status" value="1"/>
</dbReference>
<dbReference type="PANTHER" id="PTHR36766">
    <property type="entry name" value="PLANT BROAD-SPECTRUM MILDEW RESISTANCE PROTEIN RPW8"/>
    <property type="match status" value="1"/>
</dbReference>
<evidence type="ECO:0000313" key="5">
    <source>
        <dbReference type="EMBL" id="PRQ44991.1"/>
    </source>
</evidence>
<evidence type="ECO:0000256" key="2">
    <source>
        <dbReference type="ARBA" id="ARBA00022737"/>
    </source>
</evidence>
<accession>A0A2P6REY9</accession>
<gene>
    <name evidence="5" type="ORF">RchiOBHm_Chr3g0485291</name>
</gene>
<keyword evidence="6" id="KW-1185">Reference proteome</keyword>
<reference evidence="5 6" key="1">
    <citation type="journal article" date="2018" name="Nat. Genet.">
        <title>The Rosa genome provides new insights in the design of modern roses.</title>
        <authorList>
            <person name="Bendahmane M."/>
        </authorList>
    </citation>
    <scope>NUCLEOTIDE SEQUENCE [LARGE SCALE GENOMIC DNA]</scope>
    <source>
        <strain evidence="6">cv. Old Blush</strain>
    </source>
</reference>
<dbReference type="InterPro" id="IPR055414">
    <property type="entry name" value="LRR_R13L4/SHOC2-like"/>
</dbReference>
<dbReference type="InterPro" id="IPR002182">
    <property type="entry name" value="NB-ARC"/>
</dbReference>
<evidence type="ECO:0000259" key="4">
    <source>
        <dbReference type="PROSITE" id="PS51153"/>
    </source>
</evidence>
<dbReference type="GO" id="GO:0043531">
    <property type="term" value="F:ADP binding"/>
    <property type="evidence" value="ECO:0007669"/>
    <property type="project" value="InterPro"/>
</dbReference>
<dbReference type="InterPro" id="IPR032675">
    <property type="entry name" value="LRR_dom_sf"/>
</dbReference>
<dbReference type="Gene3D" id="3.80.10.10">
    <property type="entry name" value="Ribonuclease Inhibitor"/>
    <property type="match status" value="1"/>
</dbReference>
<dbReference type="SUPFAM" id="SSF52540">
    <property type="entry name" value="P-loop containing nucleoside triphosphate hydrolases"/>
    <property type="match status" value="1"/>
</dbReference>
<dbReference type="Gramene" id="PRQ44991">
    <property type="protein sequence ID" value="PRQ44991"/>
    <property type="gene ID" value="RchiOBHm_Chr3g0485291"/>
</dbReference>
<feature type="domain" description="RPW8" evidence="4">
    <location>
        <begin position="1"/>
        <end position="145"/>
    </location>
</feature>
<keyword evidence="2" id="KW-0677">Repeat</keyword>
<evidence type="ECO:0000256" key="1">
    <source>
        <dbReference type="ARBA" id="ARBA00008894"/>
    </source>
</evidence>
<dbReference type="Gene3D" id="3.40.50.300">
    <property type="entry name" value="P-loop containing nucleotide triphosphate hydrolases"/>
    <property type="match status" value="1"/>
</dbReference>
<proteinExistence type="inferred from homology"/>
<dbReference type="InterPro" id="IPR008808">
    <property type="entry name" value="Powdery_mildew-R_dom"/>
</dbReference>
<dbReference type="EMBL" id="PDCK01000041">
    <property type="protein sequence ID" value="PRQ44991.1"/>
    <property type="molecule type" value="Genomic_DNA"/>
</dbReference>
<protein>
    <submittedName>
        <fullName evidence="5">Putative powdery mildew resistance protein, RPW8</fullName>
    </submittedName>
</protein>
<keyword evidence="3" id="KW-0611">Plant defense</keyword>
<evidence type="ECO:0000313" key="6">
    <source>
        <dbReference type="Proteomes" id="UP000238479"/>
    </source>
</evidence>
<dbReference type="GO" id="GO:0006952">
    <property type="term" value="P:defense response"/>
    <property type="evidence" value="ECO:0007669"/>
    <property type="project" value="UniProtKB-KW"/>
</dbReference>
<dbReference type="PRINTS" id="PR00364">
    <property type="entry name" value="DISEASERSIST"/>
</dbReference>
<name>A0A2P6REY9_ROSCH</name>
<evidence type="ECO:0000256" key="3">
    <source>
        <dbReference type="ARBA" id="ARBA00022821"/>
    </source>
</evidence>
<dbReference type="OrthoDB" id="2016095at2759"/>
<dbReference type="Proteomes" id="UP000238479">
    <property type="component" value="Chromosome 3"/>
</dbReference>
<dbReference type="PROSITE" id="PS51153">
    <property type="entry name" value="RPW8"/>
    <property type="match status" value="1"/>
</dbReference>
<dbReference type="InterPro" id="IPR036388">
    <property type="entry name" value="WH-like_DNA-bd_sf"/>
</dbReference>
<dbReference type="AlphaFoldDB" id="A0A2P6REY9"/>
<comment type="similarity">
    <text evidence="1">Belongs to the disease resistance NB-LRR family.</text>
</comment>
<dbReference type="Pfam" id="PF00931">
    <property type="entry name" value="NB-ARC"/>
    <property type="match status" value="1"/>
</dbReference>
<dbReference type="Gene3D" id="1.10.8.430">
    <property type="entry name" value="Helical domain of apoptotic protease-activating factors"/>
    <property type="match status" value="1"/>
</dbReference>
<dbReference type="OMA" id="RNDHEDC"/>
<dbReference type="PANTHER" id="PTHR36766:SF3">
    <property type="entry name" value="RPW8 DOMAIN-CONTAINING PROTEIN"/>
    <property type="match status" value="1"/>
</dbReference>